<dbReference type="PANTHER" id="PTHR30477">
    <property type="entry name" value="ABC-TRANSPORTER METAL-BINDING PROTEIN"/>
    <property type="match status" value="1"/>
</dbReference>
<evidence type="ECO:0000256" key="12">
    <source>
        <dbReference type="ARBA" id="ARBA00040080"/>
    </source>
</evidence>
<keyword evidence="16" id="KW-1185">Reference proteome</keyword>
<dbReference type="Gene3D" id="1.10.3470.10">
    <property type="entry name" value="ABC transporter involved in vitamin B12 uptake, BtuC"/>
    <property type="match status" value="1"/>
</dbReference>
<evidence type="ECO:0000256" key="13">
    <source>
        <dbReference type="RuleBase" id="RU003943"/>
    </source>
</evidence>
<evidence type="ECO:0000256" key="2">
    <source>
        <dbReference type="ARBA" id="ARBA00004651"/>
    </source>
</evidence>
<dbReference type="PANTHER" id="PTHR30477:SF23">
    <property type="entry name" value="HIGH-AFFINITY ZINC UPTAKE SYSTEM MEMBRANE PROTEIN ZNUB"/>
    <property type="match status" value="1"/>
</dbReference>
<comment type="similarity">
    <text evidence="3 13">Belongs to the ABC-3 integral membrane protein family.</text>
</comment>
<evidence type="ECO:0000256" key="11">
    <source>
        <dbReference type="ARBA" id="ARBA00023136"/>
    </source>
</evidence>
<evidence type="ECO:0000256" key="6">
    <source>
        <dbReference type="ARBA" id="ARBA00022692"/>
    </source>
</evidence>
<comment type="subcellular location">
    <subcellularLocation>
        <location evidence="2 13">Cell membrane</location>
        <topology evidence="2 13">Multi-pass membrane protein</topology>
    </subcellularLocation>
</comment>
<dbReference type="GO" id="GO:0043190">
    <property type="term" value="C:ATP-binding cassette (ABC) transporter complex"/>
    <property type="evidence" value="ECO:0007669"/>
    <property type="project" value="InterPro"/>
</dbReference>
<dbReference type="SUPFAM" id="SSF81345">
    <property type="entry name" value="ABC transporter involved in vitamin B12 uptake, BtuC"/>
    <property type="match status" value="2"/>
</dbReference>
<proteinExistence type="inferred from homology"/>
<evidence type="ECO:0000256" key="3">
    <source>
        <dbReference type="ARBA" id="ARBA00008034"/>
    </source>
</evidence>
<organism evidence="15 16">
    <name type="scientific">alpha proteobacterium IMCC14465</name>
    <dbReference type="NCBI Taxonomy" id="1220535"/>
    <lineage>
        <taxon>Bacteria</taxon>
        <taxon>Pseudomonadati</taxon>
        <taxon>Pseudomonadota</taxon>
        <taxon>Alphaproteobacteria</taxon>
        <taxon>PS1 clade</taxon>
    </lineage>
</organism>
<evidence type="ECO:0000256" key="5">
    <source>
        <dbReference type="ARBA" id="ARBA00022475"/>
    </source>
</evidence>
<evidence type="ECO:0000256" key="14">
    <source>
        <dbReference type="SAM" id="Phobius"/>
    </source>
</evidence>
<reference evidence="15 16" key="1">
    <citation type="journal article" date="2012" name="J. Bacteriol.">
        <title>Genome Sequence of Strain IMCC14465, Isolated from the East Sea, Belonging to the PS1 Clade of Alphaproteobacteria.</title>
        <authorList>
            <person name="Yang S.J."/>
            <person name="Kang I."/>
            <person name="Cho J.C."/>
        </authorList>
    </citation>
    <scope>NUCLEOTIDE SEQUENCE [LARGE SCALE GENOMIC DNA]</scope>
    <source>
        <strain evidence="15 16">IMCC14465</strain>
    </source>
</reference>
<feature type="transmembrane region" description="Helical" evidence="14">
    <location>
        <begin position="190"/>
        <end position="221"/>
    </location>
</feature>
<dbReference type="PATRIC" id="fig|1220535.3.peg.373"/>
<evidence type="ECO:0000313" key="15">
    <source>
        <dbReference type="EMBL" id="EJW21983.1"/>
    </source>
</evidence>
<protein>
    <recommendedName>
        <fullName evidence="12">High-affinity zinc uptake system membrane protein ZnuB</fullName>
    </recommendedName>
</protein>
<keyword evidence="7" id="KW-0862">Zinc</keyword>
<sequence>MSPLIAPLILAVIAGPVGCLIVWRRMAYFGDAIAHSALLGVALGLSIGFAPNIGVALICGIFAGTLVYLQHRRKLSIDTLLGILAHGALALGLLLVFWTSVETGHTPHSETHHPEALTTQTAEQIDPHVILETYLLGSLENITMSQNITLIIGAIMIAITLKLVWEPLILMTLNLDLARAEGVPTLRLQYIMMGIMAALVVLGLQITGVLFITSLLIMPAAAARQISKTPEKMIIWAVIFAFSGVLAGYIAAQQAELPPGPTIVSALTIIFIISLFISVFLRKKNPRI</sequence>
<evidence type="ECO:0000256" key="4">
    <source>
        <dbReference type="ARBA" id="ARBA00022448"/>
    </source>
</evidence>
<evidence type="ECO:0000256" key="9">
    <source>
        <dbReference type="ARBA" id="ARBA00022989"/>
    </source>
</evidence>
<dbReference type="Proteomes" id="UP000004836">
    <property type="component" value="Unassembled WGS sequence"/>
</dbReference>
<keyword evidence="8" id="KW-0864">Zinc transport</keyword>
<evidence type="ECO:0000313" key="16">
    <source>
        <dbReference type="Proteomes" id="UP000004836"/>
    </source>
</evidence>
<dbReference type="OrthoDB" id="9783937at2"/>
<dbReference type="InterPro" id="IPR037294">
    <property type="entry name" value="ABC_BtuC-like"/>
</dbReference>
<feature type="transmembrane region" description="Helical" evidence="14">
    <location>
        <begin position="6"/>
        <end position="24"/>
    </location>
</feature>
<name>J9DIR2_9PROT</name>
<gene>
    <name evidence="15" type="ORF">IMCC14465_03770</name>
</gene>
<comment type="function">
    <text evidence="1">Involved in the high-affinity zinc uptake transport system.</text>
</comment>
<evidence type="ECO:0000256" key="10">
    <source>
        <dbReference type="ARBA" id="ARBA00023065"/>
    </source>
</evidence>
<dbReference type="EMBL" id="ALYF01000002">
    <property type="protein sequence ID" value="EJW21983.1"/>
    <property type="molecule type" value="Genomic_DNA"/>
</dbReference>
<evidence type="ECO:0000256" key="8">
    <source>
        <dbReference type="ARBA" id="ARBA00022906"/>
    </source>
</evidence>
<keyword evidence="9 14" id="KW-1133">Transmembrane helix</keyword>
<dbReference type="GO" id="GO:0010043">
    <property type="term" value="P:response to zinc ion"/>
    <property type="evidence" value="ECO:0007669"/>
    <property type="project" value="TreeGrafter"/>
</dbReference>
<accession>J9DIR2</accession>
<feature type="transmembrane region" description="Helical" evidence="14">
    <location>
        <begin position="233"/>
        <end position="251"/>
    </location>
</feature>
<dbReference type="eggNOG" id="COG1108">
    <property type="taxonomic scope" value="Bacteria"/>
</dbReference>
<comment type="caution">
    <text evidence="15">The sequence shown here is derived from an EMBL/GenBank/DDBJ whole genome shotgun (WGS) entry which is preliminary data.</text>
</comment>
<keyword evidence="5" id="KW-1003">Cell membrane</keyword>
<keyword evidence="4 13" id="KW-0813">Transport</keyword>
<evidence type="ECO:0000256" key="1">
    <source>
        <dbReference type="ARBA" id="ARBA00002313"/>
    </source>
</evidence>
<feature type="transmembrane region" description="Helical" evidence="14">
    <location>
        <begin position="148"/>
        <end position="170"/>
    </location>
</feature>
<keyword evidence="6 13" id="KW-0812">Transmembrane</keyword>
<dbReference type="STRING" id="1220535.IMCC14465_03770"/>
<feature type="transmembrane region" description="Helical" evidence="14">
    <location>
        <begin position="36"/>
        <end position="69"/>
    </location>
</feature>
<keyword evidence="11 14" id="KW-0472">Membrane</keyword>
<feature type="transmembrane region" description="Helical" evidence="14">
    <location>
        <begin position="75"/>
        <end position="98"/>
    </location>
</feature>
<dbReference type="Pfam" id="PF00950">
    <property type="entry name" value="ABC-3"/>
    <property type="match status" value="2"/>
</dbReference>
<dbReference type="InterPro" id="IPR001626">
    <property type="entry name" value="ABC_TroCD"/>
</dbReference>
<evidence type="ECO:0000256" key="7">
    <source>
        <dbReference type="ARBA" id="ARBA00022833"/>
    </source>
</evidence>
<dbReference type="GO" id="GO:0006829">
    <property type="term" value="P:zinc ion transport"/>
    <property type="evidence" value="ECO:0007669"/>
    <property type="project" value="UniProtKB-KW"/>
</dbReference>
<dbReference type="GO" id="GO:0055085">
    <property type="term" value="P:transmembrane transport"/>
    <property type="evidence" value="ECO:0007669"/>
    <property type="project" value="InterPro"/>
</dbReference>
<dbReference type="AlphaFoldDB" id="J9DIR2"/>
<feature type="transmembrane region" description="Helical" evidence="14">
    <location>
        <begin position="263"/>
        <end position="281"/>
    </location>
</feature>
<keyword evidence="10" id="KW-0406">Ion transport</keyword>